<dbReference type="EMBL" id="LUEZ02000046">
    <property type="protein sequence ID" value="RDB23966.1"/>
    <property type="molecule type" value="Genomic_DNA"/>
</dbReference>
<keyword evidence="2" id="KW-1185">Reference proteome</keyword>
<evidence type="ECO:0000313" key="2">
    <source>
        <dbReference type="Proteomes" id="UP000076154"/>
    </source>
</evidence>
<name>A0A369JZ38_HYPMA</name>
<proteinExistence type="predicted"/>
<dbReference type="AlphaFoldDB" id="A0A369JZ38"/>
<protein>
    <submittedName>
        <fullName evidence="1">Uncharacterized protein</fullName>
    </submittedName>
</protein>
<dbReference type="InParanoid" id="A0A369JZ38"/>
<evidence type="ECO:0000313" key="1">
    <source>
        <dbReference type="EMBL" id="RDB23966.1"/>
    </source>
</evidence>
<comment type="caution">
    <text evidence="1">The sequence shown here is derived from an EMBL/GenBank/DDBJ whole genome shotgun (WGS) entry which is preliminary data.</text>
</comment>
<sequence>MYRDRTLSRSRSRSRERRPQIVISYPGSSTWNANSSPGEFIYWETEDGTMIDATCPSSSKWGTVSFLSFALSDVSPKPINAKGEALKIEDELTWKAFNGSLLAKIRASKELDRTMLCIGIINLNTF</sequence>
<dbReference type="Proteomes" id="UP000076154">
    <property type="component" value="Unassembled WGS sequence"/>
</dbReference>
<reference evidence="1" key="1">
    <citation type="submission" date="2018-04" db="EMBL/GenBank/DDBJ databases">
        <title>Whole genome sequencing of Hypsizygus marmoreus.</title>
        <authorList>
            <person name="Choi I.-G."/>
            <person name="Min B."/>
            <person name="Kim J.-G."/>
            <person name="Kim S."/>
            <person name="Oh Y.-L."/>
            <person name="Kong W.-S."/>
            <person name="Park H."/>
            <person name="Jeong J."/>
            <person name="Song E.-S."/>
        </authorList>
    </citation>
    <scope>NUCLEOTIDE SEQUENCE [LARGE SCALE GENOMIC DNA]</scope>
    <source>
        <strain evidence="1">51987-8</strain>
    </source>
</reference>
<organism evidence="1 2">
    <name type="scientific">Hypsizygus marmoreus</name>
    <name type="common">White beech mushroom</name>
    <name type="synonym">Agaricus marmoreus</name>
    <dbReference type="NCBI Taxonomy" id="39966"/>
    <lineage>
        <taxon>Eukaryota</taxon>
        <taxon>Fungi</taxon>
        <taxon>Dikarya</taxon>
        <taxon>Basidiomycota</taxon>
        <taxon>Agaricomycotina</taxon>
        <taxon>Agaricomycetes</taxon>
        <taxon>Agaricomycetidae</taxon>
        <taxon>Agaricales</taxon>
        <taxon>Tricholomatineae</taxon>
        <taxon>Lyophyllaceae</taxon>
        <taxon>Hypsizygus</taxon>
    </lineage>
</organism>
<gene>
    <name evidence="1" type="ORF">Hypma_009287</name>
</gene>
<accession>A0A369JZ38</accession>